<dbReference type="KEGG" id="pbro:HOP40_25085"/>
<feature type="region of interest" description="Disordered" evidence="1">
    <location>
        <begin position="1"/>
        <end position="78"/>
    </location>
</feature>
<reference evidence="3 4" key="1">
    <citation type="submission" date="2020-05" db="EMBL/GenBank/DDBJ databases">
        <authorList>
            <person name="Mo P."/>
        </authorList>
    </citation>
    <scope>NUCLEOTIDE SEQUENCE [LARGE SCALE GENOMIC DNA]</scope>
    <source>
        <strain evidence="3 4">Gen01</strain>
    </source>
</reference>
<dbReference type="SUPFAM" id="SSF51556">
    <property type="entry name" value="Metallo-dependent hydrolases"/>
    <property type="match status" value="1"/>
</dbReference>
<organism evidence="3 4">
    <name type="scientific">Pseudonocardia broussonetiae</name>
    <dbReference type="NCBI Taxonomy" id="2736640"/>
    <lineage>
        <taxon>Bacteria</taxon>
        <taxon>Bacillati</taxon>
        <taxon>Actinomycetota</taxon>
        <taxon>Actinomycetes</taxon>
        <taxon>Pseudonocardiales</taxon>
        <taxon>Pseudonocardiaceae</taxon>
        <taxon>Pseudonocardia</taxon>
    </lineage>
</organism>
<dbReference type="InterPro" id="IPR011059">
    <property type="entry name" value="Metal-dep_hydrolase_composite"/>
</dbReference>
<dbReference type="InterPro" id="IPR013108">
    <property type="entry name" value="Amidohydro_3"/>
</dbReference>
<dbReference type="Gene3D" id="3.10.310.70">
    <property type="match status" value="1"/>
</dbReference>
<proteinExistence type="predicted"/>
<evidence type="ECO:0000313" key="3">
    <source>
        <dbReference type="EMBL" id="QJY48653.1"/>
    </source>
</evidence>
<keyword evidence="4" id="KW-1185">Reference proteome</keyword>
<dbReference type="PANTHER" id="PTHR22642:SF2">
    <property type="entry name" value="PROTEIN LONG AFTER FAR-RED 3"/>
    <property type="match status" value="1"/>
</dbReference>
<feature type="domain" description="Amidohydrolase 3" evidence="2">
    <location>
        <begin position="135"/>
        <end position="575"/>
    </location>
</feature>
<evidence type="ECO:0000259" key="2">
    <source>
        <dbReference type="Pfam" id="PF07969"/>
    </source>
</evidence>
<dbReference type="EMBL" id="CP053564">
    <property type="protein sequence ID" value="QJY48653.1"/>
    <property type="molecule type" value="Genomic_DNA"/>
</dbReference>
<dbReference type="GO" id="GO:0016810">
    <property type="term" value="F:hydrolase activity, acting on carbon-nitrogen (but not peptide) bonds"/>
    <property type="evidence" value="ECO:0007669"/>
    <property type="project" value="InterPro"/>
</dbReference>
<accession>A0A6M6JN48</accession>
<dbReference type="AlphaFoldDB" id="A0A6M6JN48"/>
<dbReference type="SUPFAM" id="SSF51338">
    <property type="entry name" value="Composite domain of metallo-dependent hydrolases"/>
    <property type="match status" value="1"/>
</dbReference>
<keyword evidence="3" id="KW-0378">Hydrolase</keyword>
<dbReference type="InterPro" id="IPR032466">
    <property type="entry name" value="Metal_Hydrolase"/>
</dbReference>
<feature type="compositionally biased region" description="Basic and acidic residues" evidence="1">
    <location>
        <begin position="8"/>
        <end position="18"/>
    </location>
</feature>
<evidence type="ECO:0000256" key="1">
    <source>
        <dbReference type="SAM" id="MobiDB-lite"/>
    </source>
</evidence>
<dbReference type="Gene3D" id="3.20.20.140">
    <property type="entry name" value="Metal-dependent hydrolases"/>
    <property type="match status" value="1"/>
</dbReference>
<evidence type="ECO:0000313" key="4">
    <source>
        <dbReference type="Proteomes" id="UP000505377"/>
    </source>
</evidence>
<dbReference type="PANTHER" id="PTHR22642">
    <property type="entry name" value="IMIDAZOLONEPROPIONASE"/>
    <property type="match status" value="1"/>
</dbReference>
<dbReference type="Pfam" id="PF07969">
    <property type="entry name" value="Amidohydro_3"/>
    <property type="match status" value="1"/>
</dbReference>
<protein>
    <submittedName>
        <fullName evidence="3">Amidohydrolase family protein</fullName>
    </submittedName>
</protein>
<name>A0A6M6JN48_9PSEU</name>
<dbReference type="Proteomes" id="UP000505377">
    <property type="component" value="Chromosome"/>
</dbReference>
<sequence length="592" mass="60495">MSTGRNRRNVDHSDETRRTRGALRGIDPDPPAEREGHRRRVRRPGGAVRAEPVPGPARLPAVLHPPRTAVHRVPGPLGDHAQARRVTRTLLLGARVLDPGAPPGPAAVEVVDGTITHVHPAHEATDVTGDHVLHLDGALLTPAFVDAHVHATSTGLLVDGLDLAGCPSPRALLDAVRARTTARPGALVWGHGWQEQTWDAPPPTRAELDRAAQGAPVYLSRIDVHSALVSSDLAPSGAPDGPLTADAHHHARRAALAAVDGPVRDAAQRAFLTGAAARGVGVVHECAGPDISSRADLAALRARAAAGEGPDVVGYWGEAVTTAEEARDLLAATGAHGLAGDLFVDGSIGSRTAALAAPYADAPGCTGNRYLDAGQVAAHVAACTAAGVQAGFHVIGDAAAAILVEGLQRARTSGAGPGPVRHRVEHLEMVDAGQIAVLAAHGVVASVQPLFDAYWGGPDGMYAERLGARAAAMNPFAALHAAGVVLALGSDSPVTPVGPWEAVRAAVAHRTPGSGLTQAQALAAHTVGGHRAAGDTHPLAGRIVLGAPASYAVWDTDADGLAGECLRTVQRGRVLHDTLVPGRAPAVAPFPA</sequence>
<dbReference type="Gene3D" id="2.30.40.10">
    <property type="entry name" value="Urease, subunit C, domain 1"/>
    <property type="match status" value="1"/>
</dbReference>
<gene>
    <name evidence="3" type="ORF">HOP40_25085</name>
</gene>